<feature type="compositionally biased region" description="Basic and acidic residues" evidence="1">
    <location>
        <begin position="179"/>
        <end position="201"/>
    </location>
</feature>
<dbReference type="Proteomes" id="UP000323000">
    <property type="component" value="Chromosome 3"/>
</dbReference>
<sequence length="264" mass="29069">MVEASPYEEVLDAQSSLVTKCSRADKSNKGDCFDLLFDYIKILDLEEAISQMKVIHVAGLLDIHHIFVDFLVEVLDTIANSGSMPCPGPVLRNQDLKSTMEAHAQPTWVGSEHDVTEHGLPGRCQAAKSHDDVAVGCVFLGDFAKESNFGWTSPMRPHFYYEKLFVRLKLINNKEFEEINKGGSGRDERGGGSGKALRELMKSPSWSRDSGSKQSRARGLGDSRSKSKSKSRSSPTWSKDSVGSEQTKSLEVAKKSVEVKIESG</sequence>
<comment type="caution">
    <text evidence="2">The sequence shown here is derived from an EMBL/GenBank/DDBJ whole genome shotgun (WGS) entry which is preliminary data.</text>
</comment>
<feature type="compositionally biased region" description="Polar residues" evidence="1">
    <location>
        <begin position="235"/>
        <end position="249"/>
    </location>
</feature>
<accession>A0A5C7IF77</accession>
<feature type="compositionally biased region" description="Basic and acidic residues" evidence="1">
    <location>
        <begin position="251"/>
        <end position="264"/>
    </location>
</feature>
<protein>
    <submittedName>
        <fullName evidence="2">Uncharacterized protein</fullName>
    </submittedName>
</protein>
<organism evidence="2 3">
    <name type="scientific">Acer yangbiense</name>
    <dbReference type="NCBI Taxonomy" id="1000413"/>
    <lineage>
        <taxon>Eukaryota</taxon>
        <taxon>Viridiplantae</taxon>
        <taxon>Streptophyta</taxon>
        <taxon>Embryophyta</taxon>
        <taxon>Tracheophyta</taxon>
        <taxon>Spermatophyta</taxon>
        <taxon>Magnoliopsida</taxon>
        <taxon>eudicotyledons</taxon>
        <taxon>Gunneridae</taxon>
        <taxon>Pentapetalae</taxon>
        <taxon>rosids</taxon>
        <taxon>malvids</taxon>
        <taxon>Sapindales</taxon>
        <taxon>Sapindaceae</taxon>
        <taxon>Hippocastanoideae</taxon>
        <taxon>Acereae</taxon>
        <taxon>Acer</taxon>
    </lineage>
</organism>
<proteinExistence type="predicted"/>
<keyword evidence="3" id="KW-1185">Reference proteome</keyword>
<evidence type="ECO:0000256" key="1">
    <source>
        <dbReference type="SAM" id="MobiDB-lite"/>
    </source>
</evidence>
<name>A0A5C7IF77_9ROSI</name>
<evidence type="ECO:0000313" key="3">
    <source>
        <dbReference type="Proteomes" id="UP000323000"/>
    </source>
</evidence>
<feature type="compositionally biased region" description="Polar residues" evidence="1">
    <location>
        <begin position="204"/>
        <end position="214"/>
    </location>
</feature>
<gene>
    <name evidence="2" type="ORF">EZV62_008930</name>
</gene>
<feature type="region of interest" description="Disordered" evidence="1">
    <location>
        <begin position="179"/>
        <end position="264"/>
    </location>
</feature>
<evidence type="ECO:0000313" key="2">
    <source>
        <dbReference type="EMBL" id="TXG67655.1"/>
    </source>
</evidence>
<reference evidence="3" key="1">
    <citation type="journal article" date="2019" name="Gigascience">
        <title>De novo genome assembly of the endangered Acer yangbiense, a plant species with extremely small populations endemic to Yunnan Province, China.</title>
        <authorList>
            <person name="Yang J."/>
            <person name="Wariss H.M."/>
            <person name="Tao L."/>
            <person name="Zhang R."/>
            <person name="Yun Q."/>
            <person name="Hollingsworth P."/>
            <person name="Dao Z."/>
            <person name="Luo G."/>
            <person name="Guo H."/>
            <person name="Ma Y."/>
            <person name="Sun W."/>
        </authorList>
    </citation>
    <scope>NUCLEOTIDE SEQUENCE [LARGE SCALE GENOMIC DNA]</scope>
    <source>
        <strain evidence="3">cv. Malutang</strain>
    </source>
</reference>
<dbReference type="OrthoDB" id="1648927at2759"/>
<dbReference type="AlphaFoldDB" id="A0A5C7IF77"/>
<dbReference type="EMBL" id="VAHF01000003">
    <property type="protein sequence ID" value="TXG67655.1"/>
    <property type="molecule type" value="Genomic_DNA"/>
</dbReference>